<dbReference type="InterPro" id="IPR031657">
    <property type="entry name" value="REPA_OB_2"/>
</dbReference>
<comment type="caution">
    <text evidence="5">The sequence shown here is derived from an EMBL/GenBank/DDBJ whole genome shotgun (WGS) entry which is preliminary data.</text>
</comment>
<dbReference type="AlphaFoldDB" id="A0A5N6LST5"/>
<dbReference type="Pfam" id="PF16900">
    <property type="entry name" value="REPA_OB_2"/>
    <property type="match status" value="1"/>
</dbReference>
<evidence type="ECO:0000259" key="3">
    <source>
        <dbReference type="Pfam" id="PF04784"/>
    </source>
</evidence>
<feature type="compositionally biased region" description="Low complexity" evidence="2">
    <location>
        <begin position="505"/>
        <end position="517"/>
    </location>
</feature>
<feature type="compositionally biased region" description="Polar residues" evidence="2">
    <location>
        <begin position="518"/>
        <end position="533"/>
    </location>
</feature>
<feature type="region of interest" description="Disordered" evidence="2">
    <location>
        <begin position="505"/>
        <end position="533"/>
    </location>
</feature>
<keyword evidence="6" id="KW-1185">Reference proteome</keyword>
<evidence type="ECO:0000313" key="5">
    <source>
        <dbReference type="EMBL" id="KAD2804644.1"/>
    </source>
</evidence>
<dbReference type="Gene3D" id="2.40.50.140">
    <property type="entry name" value="Nucleic acid-binding proteins"/>
    <property type="match status" value="1"/>
</dbReference>
<evidence type="ECO:0000313" key="6">
    <source>
        <dbReference type="Proteomes" id="UP000326396"/>
    </source>
</evidence>
<dbReference type="PANTHER" id="PTHR23054:SF15">
    <property type="entry name" value="OS08G0515700 PROTEIN"/>
    <property type="match status" value="1"/>
</dbReference>
<reference evidence="5 6" key="1">
    <citation type="submission" date="2019-05" db="EMBL/GenBank/DDBJ databases">
        <title>Mikania micrantha, genome provides insights into the molecular mechanism of rapid growth.</title>
        <authorList>
            <person name="Liu B."/>
        </authorList>
    </citation>
    <scope>NUCLEOTIDE SEQUENCE [LARGE SCALE GENOMIC DNA]</scope>
    <source>
        <strain evidence="5">NLD-2019</strain>
        <tissue evidence="5">Leaf</tissue>
    </source>
</reference>
<evidence type="ECO:0008006" key="7">
    <source>
        <dbReference type="Google" id="ProtNLM"/>
    </source>
</evidence>
<dbReference type="EMBL" id="SZYD01000018">
    <property type="protein sequence ID" value="KAD2804644.1"/>
    <property type="molecule type" value="Genomic_DNA"/>
</dbReference>
<gene>
    <name evidence="5" type="ORF">E3N88_38021</name>
</gene>
<sequence>MTTKRLSEIVPGELPEAIEIRIIKKWKPYIKKQEKTPELCYLFVDIHGDAIEAVADLDHEAYFDSIIMVQNCYTVNRYISVPSRTYMPSVQHDSSLRIGKTASFTPLFGKELPTYYYKFASYNDLESRMEMPKLLTDYIGRIERTTGEIIRAGKKLHKLTIMDESEHMVDITLWGEKATEIRSEGSIGQLLAISSAMVTQFQGNLQLESTAGTTAIINPPIIDIQSYIQRFRDLGGSTQQQPDDIPITIRELKSKNVNDILKTEMLRVNCESNPSVSPSQFRLSRHSSFQGCSWNNGQISKDDRRILDMGPRASCNFIPDVKLGKILPDQLSVWSDSEMTRRSSSLSSIVSNGTQNSKSSMELVKEITFLETEILHLERYILSLYRTAFQQHVHSLPTKRYPSEQKIESQLKPVVEQSLITKVNSDVLLSGHHGKLSNHQMNSTISNSSSKKERKTSRCSLGDHLGTSCTDSAFLDMPDRLSEDIIRCISLIYCKLGNQNKSESGSLVSSASSTSSSGTNCTHNRSDTSSSYCNEEATWDSKDNHVKDGGGPYAEMVEVLKINVDDDGFSYAEGMLKKFRTLVKKLENVDPRKMKREQKLAFWINVHNALVMHAYLAYGTHHNTKSNSILKATYNIGGHSINAYIIQISILGIKPHFRASWLQSLLSPGRKLKTEHNKHVYAIEYPEPLVHFALSLGAFSDPAVRIYNAKNIFQDLRLAKQEFIQSTVYMNKETKIYLPKILYYCAKDMALSMSCLLEIVNSCLSESQQKAMKMNIKDKPEKHVYWLSQSCIFRYVIHRDMVEERLFA</sequence>
<keyword evidence="1" id="KW-0238">DNA-binding</keyword>
<dbReference type="InterPro" id="IPR012340">
    <property type="entry name" value="NA-bd_OB-fold"/>
</dbReference>
<dbReference type="SUPFAM" id="SSF50249">
    <property type="entry name" value="Nucleic acid-binding proteins"/>
    <property type="match status" value="1"/>
</dbReference>
<protein>
    <recommendedName>
        <fullName evidence="7">DUF547 domain-containing protein</fullName>
    </recommendedName>
</protein>
<evidence type="ECO:0000259" key="4">
    <source>
        <dbReference type="Pfam" id="PF16900"/>
    </source>
</evidence>
<accession>A0A5N6LST5</accession>
<evidence type="ECO:0000256" key="2">
    <source>
        <dbReference type="SAM" id="MobiDB-lite"/>
    </source>
</evidence>
<feature type="domain" description="Replication protein A OB" evidence="4">
    <location>
        <begin position="156"/>
        <end position="215"/>
    </location>
</feature>
<evidence type="ECO:0000256" key="1">
    <source>
        <dbReference type="ARBA" id="ARBA00023125"/>
    </source>
</evidence>
<dbReference type="Proteomes" id="UP000326396">
    <property type="component" value="Linkage Group LG8"/>
</dbReference>
<dbReference type="Pfam" id="PF04784">
    <property type="entry name" value="DUF547"/>
    <property type="match status" value="1"/>
</dbReference>
<dbReference type="GO" id="GO:0003677">
    <property type="term" value="F:DNA binding"/>
    <property type="evidence" value="ECO:0007669"/>
    <property type="project" value="UniProtKB-KW"/>
</dbReference>
<dbReference type="InterPro" id="IPR006869">
    <property type="entry name" value="DUF547"/>
</dbReference>
<organism evidence="5 6">
    <name type="scientific">Mikania micrantha</name>
    <name type="common">bitter vine</name>
    <dbReference type="NCBI Taxonomy" id="192012"/>
    <lineage>
        <taxon>Eukaryota</taxon>
        <taxon>Viridiplantae</taxon>
        <taxon>Streptophyta</taxon>
        <taxon>Embryophyta</taxon>
        <taxon>Tracheophyta</taxon>
        <taxon>Spermatophyta</taxon>
        <taxon>Magnoliopsida</taxon>
        <taxon>eudicotyledons</taxon>
        <taxon>Gunneridae</taxon>
        <taxon>Pentapetalae</taxon>
        <taxon>asterids</taxon>
        <taxon>campanulids</taxon>
        <taxon>Asterales</taxon>
        <taxon>Asteraceae</taxon>
        <taxon>Asteroideae</taxon>
        <taxon>Heliantheae alliance</taxon>
        <taxon>Eupatorieae</taxon>
        <taxon>Mikania</taxon>
    </lineage>
</organism>
<feature type="region of interest" description="Disordered" evidence="2">
    <location>
        <begin position="431"/>
        <end position="459"/>
    </location>
</feature>
<dbReference type="OrthoDB" id="418495at2759"/>
<dbReference type="PANTHER" id="PTHR23054">
    <property type="entry name" value="TERNARY COMPLEX FACTOR MIP1, LEUCINE-ZIPPER-RELATED"/>
    <property type="match status" value="1"/>
</dbReference>
<name>A0A5N6LST5_9ASTR</name>
<proteinExistence type="predicted"/>
<feature type="compositionally biased region" description="Polar residues" evidence="2">
    <location>
        <begin position="437"/>
        <end position="449"/>
    </location>
</feature>
<feature type="domain" description="DUF547" evidence="3">
    <location>
        <begin position="592"/>
        <end position="724"/>
    </location>
</feature>